<evidence type="ECO:0008006" key="12">
    <source>
        <dbReference type="Google" id="ProtNLM"/>
    </source>
</evidence>
<dbReference type="GO" id="GO:0003887">
    <property type="term" value="F:DNA-directed DNA polymerase activity"/>
    <property type="evidence" value="ECO:0007669"/>
    <property type="project" value="InterPro"/>
</dbReference>
<evidence type="ECO:0000256" key="5">
    <source>
        <dbReference type="ARBA" id="ARBA00023204"/>
    </source>
</evidence>
<dbReference type="CDD" id="cd18795">
    <property type="entry name" value="SF2_C_Ski2"/>
    <property type="match status" value="2"/>
</dbReference>
<dbReference type="GO" id="GO:0005524">
    <property type="term" value="F:ATP binding"/>
    <property type="evidence" value="ECO:0007669"/>
    <property type="project" value="UniProtKB-KW"/>
</dbReference>
<dbReference type="GO" id="GO:0005634">
    <property type="term" value="C:nucleus"/>
    <property type="evidence" value="ECO:0007669"/>
    <property type="project" value="UniProtKB-SubCell"/>
</dbReference>
<proteinExistence type="predicted"/>
<dbReference type="PANTHER" id="PTHR10133">
    <property type="entry name" value="DNA POLYMERASE I"/>
    <property type="match status" value="1"/>
</dbReference>
<dbReference type="InterPro" id="IPR001650">
    <property type="entry name" value="Helicase_C-like"/>
</dbReference>
<dbReference type="Gene3D" id="3.30.420.10">
    <property type="entry name" value="Ribonuclease H-like superfamily/Ribonuclease H"/>
    <property type="match status" value="1"/>
</dbReference>
<dbReference type="FunFam" id="3.40.50.300:FF:000813">
    <property type="entry name" value="helicase POLQ-like isoform X1"/>
    <property type="match status" value="1"/>
</dbReference>
<dbReference type="Pfam" id="PF21099">
    <property type="entry name" value="POLQ_helical"/>
    <property type="match status" value="2"/>
</dbReference>
<keyword evidence="5" id="KW-0234">DNA repair</keyword>
<evidence type="ECO:0000259" key="8">
    <source>
        <dbReference type="PROSITE" id="PS51192"/>
    </source>
</evidence>
<comment type="subcellular location">
    <subcellularLocation>
        <location evidence="1">Nucleus</location>
    </subcellularLocation>
</comment>
<dbReference type="InterPro" id="IPR043502">
    <property type="entry name" value="DNA/RNA_pol_sf"/>
</dbReference>
<evidence type="ECO:0000259" key="9">
    <source>
        <dbReference type="PROSITE" id="PS51194"/>
    </source>
</evidence>
<dbReference type="GO" id="GO:0097681">
    <property type="term" value="P:double-strand break repair via alternative nonhomologous end joining"/>
    <property type="evidence" value="ECO:0007669"/>
    <property type="project" value="TreeGrafter"/>
</dbReference>
<dbReference type="PANTHER" id="PTHR10133:SF62">
    <property type="entry name" value="DNA POLYMERASE THETA"/>
    <property type="match status" value="1"/>
</dbReference>
<name>A0A813X670_9BILA</name>
<organism evidence="10 11">
    <name type="scientific">Adineta steineri</name>
    <dbReference type="NCBI Taxonomy" id="433720"/>
    <lineage>
        <taxon>Eukaryota</taxon>
        <taxon>Metazoa</taxon>
        <taxon>Spiralia</taxon>
        <taxon>Gnathifera</taxon>
        <taxon>Rotifera</taxon>
        <taxon>Eurotatoria</taxon>
        <taxon>Bdelloidea</taxon>
        <taxon>Adinetida</taxon>
        <taxon>Adinetidae</taxon>
        <taxon>Adineta</taxon>
    </lineage>
</organism>
<evidence type="ECO:0000256" key="2">
    <source>
        <dbReference type="ARBA" id="ARBA00022741"/>
    </source>
</evidence>
<feature type="region of interest" description="Disordered" evidence="7">
    <location>
        <begin position="861"/>
        <end position="882"/>
    </location>
</feature>
<dbReference type="Gene3D" id="3.40.50.300">
    <property type="entry name" value="P-loop containing nucleotide triphosphate hydrolases"/>
    <property type="match status" value="3"/>
</dbReference>
<dbReference type="SUPFAM" id="SSF56672">
    <property type="entry name" value="DNA/RNA polymerases"/>
    <property type="match status" value="1"/>
</dbReference>
<dbReference type="InterPro" id="IPR011545">
    <property type="entry name" value="DEAD/DEAH_box_helicase_dom"/>
</dbReference>
<dbReference type="SMART" id="SM00490">
    <property type="entry name" value="HELICc"/>
    <property type="match status" value="2"/>
</dbReference>
<evidence type="ECO:0000256" key="1">
    <source>
        <dbReference type="ARBA" id="ARBA00004123"/>
    </source>
</evidence>
<feature type="domain" description="Helicase ATP-binding" evidence="8">
    <location>
        <begin position="72"/>
        <end position="248"/>
    </location>
</feature>
<dbReference type="InterPro" id="IPR046931">
    <property type="entry name" value="HTH_61"/>
</dbReference>
<dbReference type="InterPro" id="IPR027417">
    <property type="entry name" value="P-loop_NTPase"/>
</dbReference>
<dbReference type="PRINTS" id="PR00868">
    <property type="entry name" value="DNAPOLI"/>
</dbReference>
<dbReference type="GO" id="GO:0003677">
    <property type="term" value="F:DNA binding"/>
    <property type="evidence" value="ECO:0007669"/>
    <property type="project" value="InterPro"/>
</dbReference>
<dbReference type="Gene3D" id="1.10.150.20">
    <property type="entry name" value="5' to 3' exonuclease, C-terminal subdomain"/>
    <property type="match status" value="1"/>
</dbReference>
<dbReference type="Gene3D" id="3.30.70.370">
    <property type="match status" value="1"/>
</dbReference>
<dbReference type="SMART" id="SM00482">
    <property type="entry name" value="POLAc"/>
    <property type="match status" value="1"/>
</dbReference>
<evidence type="ECO:0000313" key="10">
    <source>
        <dbReference type="EMBL" id="CAF0865484.1"/>
    </source>
</evidence>
<accession>A0A813X670</accession>
<keyword evidence="2" id="KW-0547">Nucleotide-binding</keyword>
<feature type="domain" description="Helicase C-terminal" evidence="9">
    <location>
        <begin position="933"/>
        <end position="1124"/>
    </location>
</feature>
<dbReference type="Gene3D" id="1.10.3380.30">
    <property type="match status" value="1"/>
</dbReference>
<dbReference type="SUPFAM" id="SSF52540">
    <property type="entry name" value="P-loop containing nucleoside triphosphate hydrolases"/>
    <property type="match status" value="2"/>
</dbReference>
<dbReference type="OrthoDB" id="2320933at2759"/>
<evidence type="ECO:0000256" key="3">
    <source>
        <dbReference type="ARBA" id="ARBA00022763"/>
    </source>
</evidence>
<comment type="caution">
    <text evidence="10">The sequence shown here is derived from an EMBL/GenBank/DDBJ whole genome shotgun (WGS) entry which is preliminary data.</text>
</comment>
<evidence type="ECO:0000313" key="11">
    <source>
        <dbReference type="Proteomes" id="UP000663891"/>
    </source>
</evidence>
<dbReference type="InterPro" id="IPR036397">
    <property type="entry name" value="RNaseH_sf"/>
</dbReference>
<feature type="region of interest" description="Disordered" evidence="7">
    <location>
        <begin position="1539"/>
        <end position="1560"/>
    </location>
</feature>
<dbReference type="EMBL" id="CAJNON010000047">
    <property type="protein sequence ID" value="CAF0865484.1"/>
    <property type="molecule type" value="Genomic_DNA"/>
</dbReference>
<dbReference type="GO" id="GO:0006261">
    <property type="term" value="P:DNA-templated DNA replication"/>
    <property type="evidence" value="ECO:0007669"/>
    <property type="project" value="InterPro"/>
</dbReference>
<evidence type="ECO:0000256" key="6">
    <source>
        <dbReference type="ARBA" id="ARBA00023242"/>
    </source>
</evidence>
<feature type="domain" description="Helicase C-terminal" evidence="9">
    <location>
        <begin position="288"/>
        <end position="482"/>
    </location>
</feature>
<reference evidence="10" key="1">
    <citation type="submission" date="2021-02" db="EMBL/GenBank/DDBJ databases">
        <authorList>
            <person name="Nowell W R."/>
        </authorList>
    </citation>
    <scope>NUCLEOTIDE SEQUENCE</scope>
</reference>
<keyword evidence="4" id="KW-0067">ATP-binding</keyword>
<dbReference type="Pfam" id="PF00476">
    <property type="entry name" value="DNA_pol_A"/>
    <property type="match status" value="1"/>
</dbReference>
<dbReference type="FunFam" id="1.10.150.20:FF:000002">
    <property type="entry name" value="DNA polymerase I"/>
    <property type="match status" value="1"/>
</dbReference>
<dbReference type="Pfam" id="PF20470">
    <property type="entry name" value="HTH_61"/>
    <property type="match status" value="2"/>
</dbReference>
<dbReference type="Pfam" id="PF00270">
    <property type="entry name" value="DEAD"/>
    <property type="match status" value="1"/>
</dbReference>
<dbReference type="PROSITE" id="PS51192">
    <property type="entry name" value="HELICASE_ATP_BIND_1"/>
    <property type="match status" value="1"/>
</dbReference>
<dbReference type="Proteomes" id="UP000663891">
    <property type="component" value="Unassembled WGS sequence"/>
</dbReference>
<dbReference type="PROSITE" id="PS51194">
    <property type="entry name" value="HELICASE_CTER"/>
    <property type="match status" value="2"/>
</dbReference>
<dbReference type="Pfam" id="PF00271">
    <property type="entry name" value="Helicase_C"/>
    <property type="match status" value="2"/>
</dbReference>
<dbReference type="SMART" id="SM00487">
    <property type="entry name" value="DEXDc"/>
    <property type="match status" value="1"/>
</dbReference>
<protein>
    <recommendedName>
        <fullName evidence="12">DNA-directed DNA polymerase</fullName>
    </recommendedName>
</protein>
<gene>
    <name evidence="10" type="ORF">VCS650_LOCUS7430</name>
</gene>
<dbReference type="InterPro" id="IPR002298">
    <property type="entry name" value="DNA_polymerase_A"/>
</dbReference>
<dbReference type="Gene3D" id="1.10.3380.20">
    <property type="match status" value="2"/>
</dbReference>
<dbReference type="SUPFAM" id="SSF158702">
    <property type="entry name" value="Sec63 N-terminal domain-like"/>
    <property type="match status" value="2"/>
</dbReference>
<dbReference type="CDD" id="cd18026">
    <property type="entry name" value="DEXHc_POLQ-like"/>
    <property type="match status" value="1"/>
</dbReference>
<evidence type="ECO:0000256" key="7">
    <source>
        <dbReference type="SAM" id="MobiDB-lite"/>
    </source>
</evidence>
<dbReference type="Gene3D" id="1.20.1060.10">
    <property type="entry name" value="Taq DNA Polymerase, Chain T, domain 4"/>
    <property type="match status" value="1"/>
</dbReference>
<keyword evidence="3" id="KW-0227">DNA damage</keyword>
<sequence length="2221" mass="254406">MATSDSFMMDSLSDSLLAAVNEMSFNEPVHPPVAEKPLKPLSELNLPPSVIACYQRSGISHLFGWQAECLEKASASGKRNFIFSAPASGGKTIVSELLLIKSILETKRKALFIEPYVSIVQEKANYFRKLFSSLHLRTASYANTNDSHYSFSNSHIIICTIEKANSIINRLLSNRNDLNELGIVIVDELHWIGEINRGYLLELLLSKIIYYNQLQTTNNPVQIIGMSATIPNLKQLAQWLNADIYETLFRPIPLDEYIKIDSILYNKQFIPVRQLQLCEQWNQGDSEGVTEIIWNVIEHNCRSVLVFCSTKHWCEVLAKLLAKNFQYIINDKQINPFDQIKLDDVIEQLRRTPAGLDTDLACSIPMGVAFHHAGLTIDEREIIENAYRANIIRVIVCTSTLSSGVNLPARLVIIRSPLQNGRCIDLSTYLQMVGRAGRKGYDDYAESILICSKKEVDLVQKMFEQQTTKPVNSCFFETETHTSLKRALLEIISSGKANTKEQIISYLRSTFFYTCANSNRSTIDEQSTIDKCLSWLSHNELIHCIDKENIDNENNIRYEPTQLALAVISSAINPDDGLKLVVELNKAQRNLCLENDLHLVYLIIPQHLINSMLTTLDWNIFHTVWPTGAVEQHVAHLVGVNGMVVYKKAASLRIEKREYEEKHDGSRYARFFIALILNDLLCEKSMCDVIRKYECTKSFVQQLQQTTATFTCIVQTFAERLSWNNLKQLLNGFQSRINFGIKQDLCELIRISILNACRARQLYSDGFTTIASLANGDVYEIERSIQRAIPFQTTAQQLADEGVGQSRRDQYCIFVPGRPALTNAQAAREIIEEAKILLQHDLQAMGFGMVIQRGQTDIKNEHVSNSDTDSDEDENESNISSPILSSSIQFPSLLDDKNINIRNAYVNGKYICSEFILMIEHKETIAISCFTKKLTKTISEHNCRSVLVFCSTKHWCEVLAKLLAKNFQCIINDKQINPFDKIKLEDVIEQLRRTPAGLDTDLACSIPMGVAFHHAGLTIDEREIIENAYRANIIRVIVCTSTLSSGVNLPARLVIIRSPLQNGRCIDLSTYLQMVGRAGRKGYDDYAESILICSKKEVDLVQKMFEQQTTKPVNSCFFETETHTSLKRALLEIISSGKANTKEQIISYLRSTFFYTCANSNRSTIDEQSTIDKCLSWLSQNELIHCIDKENIDNENNLRYEPTQLALAVISSAINPDDGLKLVVELNKRRDLFFPYEPTQLALAVISSAINPDDGLKLVVELNKAQRNLCLENDLHLVYLIIPQHLINSMLTTLDWNIFHTVWPTGAVEQHVAHLVGVNGMVVYKKAASLRIEKREYEEKHDGSRYARFFIALILNDLLCEKSMCDVIRKYECTKSFVQQLQQTTATFTCIVQTFAERLSWNNLKQLLNGFQSRINFGIKQDLCELVRISILNACRARQLYSDGFTTIASLANGDAYEIERSIQRAIPFQTTAQQLADEGVGQLRRDQYCIFVPGRPALTNAQAAREIIEEAKILLQHDLQAMGFGMVIQRGQTDIKNEHVSNSDTDSDEDENESNISSPILSSSIQFPSLLDDKNINIRNAYVNGKYICSEFILMIEHKETIAISCFTKKLTKTISDPNVFHINNQQELYLQYVACAFSTHKVYIIDVAEDELYFQQNRMSALIHVREKLMNRKHNVIVFNALHTLFILSSYLSIPRVYARIIDLQVCAWLKQNPIDSERISTWIEEHHSVLQFDASLSAYKDNNHREMACLKIAGEVLLCASIVPIIEQQMSKNNLWNYYITIEMPALNTMLQMLLNGILINREELSNIREDLLTLMNQLELQAYRIVRRRFKINRQKDLIKILYDELHLPIQRTPHGRVCLKKSYLNILADKHPLPKLIIEYRQVQSALDRCIDSFEQYINEPTKPQSLQRLRREAAWQTERTYAYCHFFTATGRMIVINPPLQHVPKRFPIKSLQKESMVQLRQMIIARTGFQLVSFDYSQLELRVLAHLSKDDKLKTRLMTDTDFFISLAADLLKKPEYEITPEQRQNTKQICYGILYGMSKETFARETRMTINEAEDFVENFYKTFPIMSQYLDNIKRQVGETGYVQSMYGRPLYFDLARMSANEMNKARMERQAINFVIQSSACDIMKMAIERINQTLDRMFPFDFKIRPTPIRPVYLVLQIHDELMFEIELSSRTNEIINIIHQEMERNDKISLLLPVQIKSGDSWESMISVV</sequence>
<dbReference type="InterPro" id="IPR048960">
    <property type="entry name" value="POLQ-like_helical"/>
</dbReference>
<evidence type="ECO:0000256" key="4">
    <source>
        <dbReference type="ARBA" id="ARBA00022840"/>
    </source>
</evidence>
<keyword evidence="6" id="KW-0539">Nucleus</keyword>
<dbReference type="InterPro" id="IPR001098">
    <property type="entry name" value="DNA-dir_DNA_pol_A_palm_dom"/>
</dbReference>
<dbReference type="InterPro" id="IPR014001">
    <property type="entry name" value="Helicase_ATP-bd"/>
</dbReference>